<reference evidence="2" key="1">
    <citation type="submission" date="2008-12" db="EMBL/GenBank/DDBJ databases">
        <title>Complete sequence of Chloroflexus aggregans DSM 9485.</title>
        <authorList>
            <consortium name="US DOE Joint Genome Institute"/>
            <person name="Lucas S."/>
            <person name="Copeland A."/>
            <person name="Lapidus A."/>
            <person name="Glavina del Rio T."/>
            <person name="Dalin E."/>
            <person name="Tice H."/>
            <person name="Pitluck S."/>
            <person name="Foster B."/>
            <person name="Larimer F."/>
            <person name="Land M."/>
            <person name="Hauser L."/>
            <person name="Kyrpides N."/>
            <person name="Mikhailova N."/>
            <person name="Bryant D."/>
            <person name="Richardson P."/>
        </authorList>
    </citation>
    <scope>NUCLEOTIDE SEQUENCE</scope>
    <source>
        <strain evidence="2">DSM 9485</strain>
    </source>
</reference>
<dbReference type="RefSeq" id="WP_015940772.1">
    <property type="nucleotide sequence ID" value="NC_011831.1"/>
</dbReference>
<feature type="transmembrane region" description="Helical" evidence="1">
    <location>
        <begin position="134"/>
        <end position="160"/>
    </location>
</feature>
<feature type="transmembrane region" description="Helical" evidence="1">
    <location>
        <begin position="73"/>
        <end position="92"/>
    </location>
</feature>
<keyword evidence="3" id="KW-1185">Reference proteome</keyword>
<sequence length="399" mass="44551">MNVGEMLKMMRDPLGAPFYPPALQVLLVVTWVLHIFFVTLALGSSLYAIWGFLRPTDYRLRLARVAARLTPNAVGLGIVTGIAPLLFVQTIYDPIWYASNSLTGFWSVSFIFVVMGGYSLAYLFYLKGSPDGKLLWSAVASFILLFFAGWIMHVLAAVSIRPERWMEWYAPNGIIDTRGIIFHAWNIPRLVFLLPLQACLSLAVTLTLFGWYFRRSEEDAPFIQWVANLGRKLGLVISPIYALAGLLWAMTEGVEFGIGWQVGITLVGIGVALTGYFFWLRQPIRHAPRTLLVWIGTLVVVGMVREAIRVVSLARFGYSVATYPYAFDWGSIIVFTVTTIVGVAVLAYLIMVMYQSGGVKRDAQISPRVERLGTIATGMLGAWFGFFLLVGLYATFLLR</sequence>
<feature type="transmembrane region" description="Helical" evidence="1">
    <location>
        <begin position="375"/>
        <end position="396"/>
    </location>
</feature>
<organism evidence="2 3">
    <name type="scientific">Chloroflexus aggregans (strain MD-66 / DSM 9485)</name>
    <dbReference type="NCBI Taxonomy" id="326427"/>
    <lineage>
        <taxon>Bacteria</taxon>
        <taxon>Bacillati</taxon>
        <taxon>Chloroflexota</taxon>
        <taxon>Chloroflexia</taxon>
        <taxon>Chloroflexales</taxon>
        <taxon>Chloroflexineae</taxon>
        <taxon>Chloroflexaceae</taxon>
        <taxon>Chloroflexus</taxon>
    </lineage>
</organism>
<keyword evidence="1" id="KW-0812">Transmembrane</keyword>
<dbReference type="KEGG" id="cag:Cagg_2025"/>
<dbReference type="AlphaFoldDB" id="B8GBU6"/>
<keyword evidence="1" id="KW-0472">Membrane</keyword>
<dbReference type="eggNOG" id="COG1271">
    <property type="taxonomic scope" value="Bacteria"/>
</dbReference>
<dbReference type="OrthoDB" id="9810382at2"/>
<feature type="transmembrane region" description="Helical" evidence="1">
    <location>
        <begin position="257"/>
        <end position="279"/>
    </location>
</feature>
<feature type="transmembrane region" description="Helical" evidence="1">
    <location>
        <begin position="332"/>
        <end position="354"/>
    </location>
</feature>
<feature type="transmembrane region" description="Helical" evidence="1">
    <location>
        <begin position="291"/>
        <end position="312"/>
    </location>
</feature>
<feature type="transmembrane region" description="Helical" evidence="1">
    <location>
        <begin position="25"/>
        <end position="53"/>
    </location>
</feature>
<evidence type="ECO:0000256" key="1">
    <source>
        <dbReference type="SAM" id="Phobius"/>
    </source>
</evidence>
<proteinExistence type="predicted"/>
<gene>
    <name evidence="2" type="ordered locus">Cagg_2025</name>
</gene>
<name>B8GBU6_CHLAD</name>
<feature type="transmembrane region" description="Helical" evidence="1">
    <location>
        <begin position="192"/>
        <end position="213"/>
    </location>
</feature>
<dbReference type="EMBL" id="CP001337">
    <property type="protein sequence ID" value="ACL24913.1"/>
    <property type="molecule type" value="Genomic_DNA"/>
</dbReference>
<feature type="transmembrane region" description="Helical" evidence="1">
    <location>
        <begin position="233"/>
        <end position="251"/>
    </location>
</feature>
<feature type="transmembrane region" description="Helical" evidence="1">
    <location>
        <begin position="104"/>
        <end position="125"/>
    </location>
</feature>
<protein>
    <submittedName>
        <fullName evidence="2">Uncharacterized protein</fullName>
    </submittedName>
</protein>
<dbReference type="Proteomes" id="UP000002508">
    <property type="component" value="Chromosome"/>
</dbReference>
<dbReference type="HOGENOM" id="CLU_690186_0_0_0"/>
<evidence type="ECO:0000313" key="3">
    <source>
        <dbReference type="Proteomes" id="UP000002508"/>
    </source>
</evidence>
<dbReference type="STRING" id="326427.Cagg_2025"/>
<accession>B8GBU6</accession>
<keyword evidence="1" id="KW-1133">Transmembrane helix</keyword>
<evidence type="ECO:0000313" key="2">
    <source>
        <dbReference type="EMBL" id="ACL24913.1"/>
    </source>
</evidence>